<proteinExistence type="predicted"/>
<protein>
    <submittedName>
        <fullName evidence="1">Uncharacterized protein</fullName>
    </submittedName>
</protein>
<organism evidence="1 2">
    <name type="scientific">Bacillus methanolicus (strain MGA3 / ATCC 53907)</name>
    <dbReference type="NCBI Taxonomy" id="796606"/>
    <lineage>
        <taxon>Bacteria</taxon>
        <taxon>Bacillati</taxon>
        <taxon>Bacillota</taxon>
        <taxon>Bacilli</taxon>
        <taxon>Bacillales</taxon>
        <taxon>Bacillaceae</taxon>
        <taxon>Bacillus</taxon>
    </lineage>
</organism>
<keyword evidence="2" id="KW-1185">Reference proteome</keyword>
<dbReference type="EMBL" id="CP007739">
    <property type="protein sequence ID" value="AIE60227.1"/>
    <property type="molecule type" value="Genomic_DNA"/>
</dbReference>
<evidence type="ECO:0000313" key="1">
    <source>
        <dbReference type="EMBL" id="AIE60227.1"/>
    </source>
</evidence>
<gene>
    <name evidence="1" type="ORF">BMMGA3_09135</name>
</gene>
<dbReference type="KEGG" id="bmet:BMMGA3_09135"/>
<dbReference type="RefSeq" id="WP_004434463.1">
    <property type="nucleotide sequence ID" value="NZ_ADWW01000002.1"/>
</dbReference>
<evidence type="ECO:0000313" key="2">
    <source>
        <dbReference type="Proteomes" id="UP000027602"/>
    </source>
</evidence>
<name>I3E8Z4_BACMM</name>
<dbReference type="HOGENOM" id="CLU_2434740_0_0_9"/>
<accession>I3E8Z4</accession>
<dbReference type="OrthoDB" id="9994790at2"/>
<dbReference type="AlphaFoldDB" id="I3E8Z4"/>
<sequence length="90" mass="10395">MKKLTFSLEQFDLKKFLEETSKHGKNILNVPVFAVENIEEFDFDVCVEEYENSSIDVFYQELLSGKYLFASFIDCGVNYPDVACIDGNVY</sequence>
<reference evidence="1 2" key="1">
    <citation type="journal article" date="2015" name="BMC Genomics">
        <title>Transcriptome analysis of thermophilic methylotrophic Bacillus methanolicus MGA3 using RNA-sequencing provides detailed insights into its previously uncharted transcriptional landscape.</title>
        <authorList>
            <person name="Irla M."/>
            <person name="Neshat A."/>
            <person name="Brautaset T."/>
            <person name="Ruckert C."/>
            <person name="Kalinowski J."/>
            <person name="Wendisch V.F."/>
        </authorList>
    </citation>
    <scope>NUCLEOTIDE SEQUENCE [LARGE SCALE GENOMIC DNA]</scope>
    <source>
        <strain evidence="2">MGA3 / ATCC 53907</strain>
    </source>
</reference>
<dbReference type="Proteomes" id="UP000027602">
    <property type="component" value="Chromosome"/>
</dbReference>